<protein>
    <submittedName>
        <fullName evidence="1">Uncharacterized protein</fullName>
    </submittedName>
</protein>
<evidence type="ECO:0000313" key="2">
    <source>
        <dbReference type="Proteomes" id="UP001056708"/>
    </source>
</evidence>
<evidence type="ECO:0000313" key="1">
    <source>
        <dbReference type="EMBL" id="USR89389.1"/>
    </source>
</evidence>
<organism evidence="1 2">
    <name type="scientific">Phormidium yuhuli AB48</name>
    <dbReference type="NCBI Taxonomy" id="2940671"/>
    <lineage>
        <taxon>Bacteria</taxon>
        <taxon>Bacillati</taxon>
        <taxon>Cyanobacteriota</taxon>
        <taxon>Cyanophyceae</taxon>
        <taxon>Oscillatoriophycideae</taxon>
        <taxon>Oscillatoriales</taxon>
        <taxon>Oscillatoriaceae</taxon>
        <taxon>Phormidium</taxon>
        <taxon>Phormidium yuhuli</taxon>
    </lineage>
</organism>
<accession>A0ABY5AJK7</accession>
<sequence>MKYFFLSEGWTVARVWGTQGLWNINAWRRQPDIERLDLCLVEQGERLWLYRVESAVLMVEVCPQANEARESSIKHVMLKRLMDAEQVIARLCTSSVICQFNSPQN</sequence>
<keyword evidence="2" id="KW-1185">Reference proteome</keyword>
<gene>
    <name evidence="1" type="ORF">NEA10_10830</name>
</gene>
<reference evidence="1" key="1">
    <citation type="submission" date="2022-06" db="EMBL/GenBank/DDBJ databases">
        <title>Genome sequence of Phormidium yuhuli AB48 isolated from an industrial photobioreactor environment.</title>
        <authorList>
            <person name="Qiu Y."/>
            <person name="Noonan A.J.C."/>
            <person name="Dofher K."/>
            <person name="Koch M."/>
            <person name="Kieft B."/>
            <person name="Lin X."/>
            <person name="Ziels R.M."/>
            <person name="Hallam S.J."/>
        </authorList>
    </citation>
    <scope>NUCLEOTIDE SEQUENCE</scope>
    <source>
        <strain evidence="1">AB48</strain>
    </source>
</reference>
<proteinExistence type="predicted"/>
<name>A0ABY5AJK7_9CYAN</name>
<dbReference type="RefSeq" id="WP_252659777.1">
    <property type="nucleotide sequence ID" value="NZ_CP098611.1"/>
</dbReference>
<dbReference type="EMBL" id="CP098611">
    <property type="protein sequence ID" value="USR89389.1"/>
    <property type="molecule type" value="Genomic_DNA"/>
</dbReference>
<dbReference type="Proteomes" id="UP001056708">
    <property type="component" value="Chromosome"/>
</dbReference>